<evidence type="ECO:0000313" key="3">
    <source>
        <dbReference type="EMBL" id="CCO14041.1"/>
    </source>
</evidence>
<name>K8E8V3_9CHLO</name>
<gene>
    <name evidence="3" type="ORF">Bathy01g00550</name>
</gene>
<dbReference type="GeneID" id="19017791"/>
<reference evidence="3 4" key="1">
    <citation type="submission" date="2011-10" db="EMBL/GenBank/DDBJ databases">
        <authorList>
            <person name="Genoscope - CEA"/>
        </authorList>
    </citation>
    <scope>NUCLEOTIDE SEQUENCE [LARGE SCALE GENOMIC DNA]</scope>
    <source>
        <strain evidence="3 4">RCC 1105</strain>
    </source>
</reference>
<evidence type="ECO:0000256" key="1">
    <source>
        <dbReference type="SAM" id="Coils"/>
    </source>
</evidence>
<accession>K8E8V3</accession>
<feature type="region of interest" description="Disordered" evidence="2">
    <location>
        <begin position="393"/>
        <end position="412"/>
    </location>
</feature>
<feature type="region of interest" description="Disordered" evidence="2">
    <location>
        <begin position="213"/>
        <end position="236"/>
    </location>
</feature>
<feature type="compositionally biased region" description="Polar residues" evidence="2">
    <location>
        <begin position="783"/>
        <end position="793"/>
    </location>
</feature>
<evidence type="ECO:0000256" key="2">
    <source>
        <dbReference type="SAM" id="MobiDB-lite"/>
    </source>
</evidence>
<dbReference type="EMBL" id="FO082278">
    <property type="protein sequence ID" value="CCO14041.1"/>
    <property type="molecule type" value="Genomic_DNA"/>
</dbReference>
<evidence type="ECO:0000313" key="4">
    <source>
        <dbReference type="Proteomes" id="UP000198341"/>
    </source>
</evidence>
<protein>
    <submittedName>
        <fullName evidence="3">Uncharacterized protein</fullName>
    </submittedName>
</protein>
<feature type="region of interest" description="Disordered" evidence="2">
    <location>
        <begin position="335"/>
        <end position="364"/>
    </location>
</feature>
<feature type="coiled-coil region" evidence="1">
    <location>
        <begin position="991"/>
        <end position="1033"/>
    </location>
</feature>
<keyword evidence="4" id="KW-1185">Reference proteome</keyword>
<feature type="coiled-coil region" evidence="1">
    <location>
        <begin position="801"/>
        <end position="967"/>
    </location>
</feature>
<feature type="region of interest" description="Disordered" evidence="2">
    <location>
        <begin position="1"/>
        <end position="73"/>
    </location>
</feature>
<feature type="compositionally biased region" description="Basic and acidic residues" evidence="2">
    <location>
        <begin position="338"/>
        <end position="362"/>
    </location>
</feature>
<proteinExistence type="predicted"/>
<keyword evidence="1" id="KW-0175">Coiled coil</keyword>
<sequence>METSSSCKAPAMMRSSTSQTTTRGGGRRARSADFANPARRQNDIDDDDDSNTNNKRKSVRARSSRRNVGDNANIVYSLGPEKTSKEPTKMYYRQQWPNECTEIICEDGSSVYCFSYGGGKGVGRANAQSSKATAKGGDFVVQSSSSSEEDLNARLNAITMSFREQRKTTTSFSSSVTTKENITETMVNAAIQASSKRSQEYCDAYAEEAMKKLREEEEKGPSAAVAKNEPEKEDDMQGRLDAIIREHRKKQEEVLKSTASASSLMEVTREEKDEEGDLYARLNAIAEEFRAKRGETSKPNLSIQGKNGGMSGMASFYSAPGYAGFSWVGEEDVEMEDDHDHDHDHDNDHDNHGEETRGDHSGRVGKTSFYSSAGYASFAYAVDAVWDVLVVPPTSSSSSSSSSPNVTSKEWGQKIGENNTIFSTSGIAYKSKPVTQSSSSIIAESVSREQTAQIKKAWKRVDARFDLPGPPNMWTRMDNEEKFLAIALSVATCIICYQNAPPVVRKPVQAATSSVKKLAHISRSTQPPAMPMTKKEKKAAQKAAAAKKKAKVASINQSIGELSRAKKRAASMIPGDDVAPGQFLAIIRGDGTIDYTLRNVFFLVTFSFLARIIMKQYDLKPFGAISGAARAIGSTANALVNTGFKDEEKFAADKEAIRIAAEIKAKKAAERKAEKESKRLLSRQKDLDDAKISAIVDSKLQTIRRENDVLLNKVSKFFENEEIEMVAQLMKENDAKIEAVVAQVKYAKAERNAFKRLMENEMYKASSAVANSTTSAKSVSAPSLPSFSGQKGANSDNMEVKQFYENKIEEIKKDAEIAKHSFAFFKKEYIAKEDAMKKDFVEKEKQTALEVKQKIDVLSQQLKESQEEFERARKDAEIALKLALENEDSERLEQLEKDLKASKEALAKERDTNVVAAQKREEEVLARNKLELDAKLAALEEDFKQREAAMKLKVDAAEAKAKEFERKNFQTVSEMKLQSNKDVNDALSSARASFAKEKEELLRKVEEERLQSRLEVQREKEAIRQKSDELIDEIALEFRREIETRSSR</sequence>
<dbReference type="RefSeq" id="XP_007515162.1">
    <property type="nucleotide sequence ID" value="XM_007515100.1"/>
</dbReference>
<feature type="compositionally biased region" description="Basic residues" evidence="2">
    <location>
        <begin position="54"/>
        <end position="65"/>
    </location>
</feature>
<dbReference type="Proteomes" id="UP000198341">
    <property type="component" value="Chromosome 1"/>
</dbReference>
<dbReference type="AlphaFoldDB" id="K8E8V3"/>
<dbReference type="KEGG" id="bpg:Bathy01g00550"/>
<organism evidence="3 4">
    <name type="scientific">Bathycoccus prasinos</name>
    <dbReference type="NCBI Taxonomy" id="41875"/>
    <lineage>
        <taxon>Eukaryota</taxon>
        <taxon>Viridiplantae</taxon>
        <taxon>Chlorophyta</taxon>
        <taxon>Mamiellophyceae</taxon>
        <taxon>Mamiellales</taxon>
        <taxon>Bathycoccaceae</taxon>
        <taxon>Bathycoccus</taxon>
    </lineage>
</organism>
<feature type="region of interest" description="Disordered" evidence="2">
    <location>
        <begin position="774"/>
        <end position="793"/>
    </location>
</feature>